<evidence type="ECO:0000256" key="1">
    <source>
        <dbReference type="SAM" id="MobiDB-lite"/>
    </source>
</evidence>
<dbReference type="OrthoDB" id="1930899at2759"/>
<dbReference type="AlphaFoldDB" id="A0A2K1J6Z4"/>
<keyword evidence="5" id="KW-1185">Reference proteome</keyword>
<evidence type="ECO:0000259" key="2">
    <source>
        <dbReference type="Pfam" id="PF09994"/>
    </source>
</evidence>
<dbReference type="RefSeq" id="XP_024399234.1">
    <property type="nucleotide sequence ID" value="XM_024543466.2"/>
</dbReference>
<reference evidence="3 5" key="1">
    <citation type="journal article" date="2008" name="Science">
        <title>The Physcomitrella genome reveals evolutionary insights into the conquest of land by plants.</title>
        <authorList>
            <person name="Rensing S."/>
            <person name="Lang D."/>
            <person name="Zimmer A."/>
            <person name="Terry A."/>
            <person name="Salamov A."/>
            <person name="Shapiro H."/>
            <person name="Nishiyama T."/>
            <person name="Perroud P.-F."/>
            <person name="Lindquist E."/>
            <person name="Kamisugi Y."/>
            <person name="Tanahashi T."/>
            <person name="Sakakibara K."/>
            <person name="Fujita T."/>
            <person name="Oishi K."/>
            <person name="Shin-I T."/>
            <person name="Kuroki Y."/>
            <person name="Toyoda A."/>
            <person name="Suzuki Y."/>
            <person name="Hashimoto A."/>
            <person name="Yamaguchi K."/>
            <person name="Sugano A."/>
            <person name="Kohara Y."/>
            <person name="Fujiyama A."/>
            <person name="Anterola A."/>
            <person name="Aoki S."/>
            <person name="Ashton N."/>
            <person name="Barbazuk W.B."/>
            <person name="Barker E."/>
            <person name="Bennetzen J."/>
            <person name="Bezanilla M."/>
            <person name="Blankenship R."/>
            <person name="Cho S.H."/>
            <person name="Dutcher S."/>
            <person name="Estelle M."/>
            <person name="Fawcett J.A."/>
            <person name="Gundlach H."/>
            <person name="Hanada K."/>
            <person name="Heyl A."/>
            <person name="Hicks K.A."/>
            <person name="Hugh J."/>
            <person name="Lohr M."/>
            <person name="Mayer K."/>
            <person name="Melkozernov A."/>
            <person name="Murata T."/>
            <person name="Nelson D."/>
            <person name="Pils B."/>
            <person name="Prigge M."/>
            <person name="Reiss B."/>
            <person name="Renner T."/>
            <person name="Rombauts S."/>
            <person name="Rushton P."/>
            <person name="Sanderfoot A."/>
            <person name="Schween G."/>
            <person name="Shiu S.-H."/>
            <person name="Stueber K."/>
            <person name="Theodoulou F.L."/>
            <person name="Tu H."/>
            <person name="Van de Peer Y."/>
            <person name="Verrier P.J."/>
            <person name="Waters E."/>
            <person name="Wood A."/>
            <person name="Yang L."/>
            <person name="Cove D."/>
            <person name="Cuming A."/>
            <person name="Hasebe M."/>
            <person name="Lucas S."/>
            <person name="Mishler D.B."/>
            <person name="Reski R."/>
            <person name="Grigoriev I."/>
            <person name="Quatrano R.S."/>
            <person name="Boore J.L."/>
        </authorList>
    </citation>
    <scope>NUCLEOTIDE SEQUENCE [LARGE SCALE GENOMIC DNA]</scope>
    <source>
        <strain evidence="4 5">cv. Gransden 2004</strain>
    </source>
</reference>
<accession>A0A2K1J6Z4</accession>
<dbReference type="Gramene" id="Pp3c16_3080V3.8">
    <property type="protein sequence ID" value="Pp3c16_3080V3.8"/>
    <property type="gene ID" value="Pp3c16_3080"/>
</dbReference>
<evidence type="ECO:0000313" key="5">
    <source>
        <dbReference type="Proteomes" id="UP000006727"/>
    </source>
</evidence>
<dbReference type="PaxDb" id="3218-PP1S127_12V6.1"/>
<dbReference type="InterPro" id="IPR029058">
    <property type="entry name" value="AB_hydrolase_fold"/>
</dbReference>
<dbReference type="Proteomes" id="UP000006727">
    <property type="component" value="Chromosome 16"/>
</dbReference>
<dbReference type="EMBL" id="ABEU02000016">
    <property type="protein sequence ID" value="PNR37296.1"/>
    <property type="molecule type" value="Genomic_DNA"/>
</dbReference>
<gene>
    <name evidence="4" type="primary">LOC112293714</name>
    <name evidence="3" type="ORF">PHYPA_020404</name>
</gene>
<dbReference type="PANTHER" id="PTHR33840:SF1">
    <property type="entry name" value="TLE1 PHOSPHOLIPASE DOMAIN-CONTAINING PROTEIN"/>
    <property type="match status" value="1"/>
</dbReference>
<feature type="region of interest" description="Disordered" evidence="1">
    <location>
        <begin position="339"/>
        <end position="372"/>
    </location>
</feature>
<feature type="domain" description="T6SS Phospholipase effector Tle1-like catalytic" evidence="2">
    <location>
        <begin position="19"/>
        <end position="266"/>
    </location>
</feature>
<reference evidence="3 5" key="2">
    <citation type="journal article" date="2018" name="Plant J.">
        <title>The Physcomitrella patens chromosome-scale assembly reveals moss genome structure and evolution.</title>
        <authorList>
            <person name="Lang D."/>
            <person name="Ullrich K.K."/>
            <person name="Murat F."/>
            <person name="Fuchs J."/>
            <person name="Jenkins J."/>
            <person name="Haas F.B."/>
            <person name="Piednoel M."/>
            <person name="Gundlach H."/>
            <person name="Van Bel M."/>
            <person name="Meyberg R."/>
            <person name="Vives C."/>
            <person name="Morata J."/>
            <person name="Symeonidi A."/>
            <person name="Hiss M."/>
            <person name="Muchero W."/>
            <person name="Kamisugi Y."/>
            <person name="Saleh O."/>
            <person name="Blanc G."/>
            <person name="Decker E.L."/>
            <person name="van Gessel N."/>
            <person name="Grimwood J."/>
            <person name="Hayes R.D."/>
            <person name="Graham S.W."/>
            <person name="Gunter L.E."/>
            <person name="McDaniel S.F."/>
            <person name="Hoernstein S.N.W."/>
            <person name="Larsson A."/>
            <person name="Li F.W."/>
            <person name="Perroud P.F."/>
            <person name="Phillips J."/>
            <person name="Ranjan P."/>
            <person name="Rokshar D.S."/>
            <person name="Rothfels C.J."/>
            <person name="Schneider L."/>
            <person name="Shu S."/>
            <person name="Stevenson D.W."/>
            <person name="Thummler F."/>
            <person name="Tillich M."/>
            <person name="Villarreal Aguilar J.C."/>
            <person name="Widiez T."/>
            <person name="Wong G.K."/>
            <person name="Wymore A."/>
            <person name="Zhang Y."/>
            <person name="Zimmer A.D."/>
            <person name="Quatrano R.S."/>
            <person name="Mayer K.F.X."/>
            <person name="Goodstein D."/>
            <person name="Casacuberta J.M."/>
            <person name="Vandepoele K."/>
            <person name="Reski R."/>
            <person name="Cuming A.C."/>
            <person name="Tuskan G.A."/>
            <person name="Maumus F."/>
            <person name="Salse J."/>
            <person name="Schmutz J."/>
            <person name="Rensing S.A."/>
        </authorList>
    </citation>
    <scope>NUCLEOTIDE SEQUENCE [LARGE SCALE GENOMIC DNA]</scope>
    <source>
        <strain evidence="4 5">cv. Gransden 2004</strain>
    </source>
</reference>
<dbReference type="GeneID" id="112293714"/>
<dbReference type="EnsemblPlants" id="Pp3c16_3080V3.1">
    <property type="protein sequence ID" value="Pp3c16_3080V3.1"/>
    <property type="gene ID" value="Pp3c16_3080"/>
</dbReference>
<dbReference type="Gramene" id="Pp3c16_3080V3.1">
    <property type="protein sequence ID" value="Pp3c16_3080V3.1"/>
    <property type="gene ID" value="Pp3c16_3080"/>
</dbReference>
<sequence length="372" mass="41670">MLQFTLPRTSIHRMSSSFRRLVLLLDGTWQEQVNRTNVAILFENVDQDANGDGVEQIVKYFEGVGTSWGDRLLAGAFGYGLSEVIKDAYLWLSQTYKPGDEVFVFGFSRGAYTARSLVGLMNKIGGVLKQPTKALVEQAYDLYRDSKSDATEFKAQHSQEARVKLIGVWETVGALGIPSLGLPLTLPGTPDYYRFHDTNLSCIVDYAYHAIAIDEYRADFDATLWDATTEKNKDVEQCWFIGDHGNIGGGGTSNILSILPYVWMQDKAVAVGLRMKTMLKAGEQWRQAPNDSFGSFLFGMYRIYRLGQPNNREIGKKVEESLHPSVLLRLQNYPEYQPKPLTNVGVPDRTNEIPRNKNVKRCDGSKEGVAAS</sequence>
<protein>
    <recommendedName>
        <fullName evidence="2">T6SS Phospholipase effector Tle1-like catalytic domain-containing protein</fullName>
    </recommendedName>
</protein>
<feature type="compositionally biased region" description="Basic and acidic residues" evidence="1">
    <location>
        <begin position="349"/>
        <end position="366"/>
    </location>
</feature>
<proteinExistence type="predicted"/>
<dbReference type="PANTHER" id="PTHR33840">
    <property type="match status" value="1"/>
</dbReference>
<name>A0A2K1J6Z4_PHYPA</name>
<reference evidence="4" key="3">
    <citation type="submission" date="2020-12" db="UniProtKB">
        <authorList>
            <consortium name="EnsemblPlants"/>
        </authorList>
    </citation>
    <scope>IDENTIFICATION</scope>
</reference>
<dbReference type="SUPFAM" id="SSF53474">
    <property type="entry name" value="alpha/beta-Hydrolases"/>
    <property type="match status" value="1"/>
</dbReference>
<organism evidence="3">
    <name type="scientific">Physcomitrium patens</name>
    <name type="common">Spreading-leaved earth moss</name>
    <name type="synonym">Physcomitrella patens</name>
    <dbReference type="NCBI Taxonomy" id="3218"/>
    <lineage>
        <taxon>Eukaryota</taxon>
        <taxon>Viridiplantae</taxon>
        <taxon>Streptophyta</taxon>
        <taxon>Embryophyta</taxon>
        <taxon>Bryophyta</taxon>
        <taxon>Bryophytina</taxon>
        <taxon>Bryopsida</taxon>
        <taxon>Funariidae</taxon>
        <taxon>Funariales</taxon>
        <taxon>Funariaceae</taxon>
        <taxon>Physcomitrium</taxon>
    </lineage>
</organism>
<evidence type="ECO:0000313" key="3">
    <source>
        <dbReference type="EMBL" id="PNR37296.1"/>
    </source>
</evidence>
<dbReference type="STRING" id="3218.A0A2K1J6Z4"/>
<dbReference type="EnsemblPlants" id="Pp3c16_3080V3.8">
    <property type="protein sequence ID" value="Pp3c16_3080V3.8"/>
    <property type="gene ID" value="Pp3c16_3080"/>
</dbReference>
<evidence type="ECO:0000313" key="4">
    <source>
        <dbReference type="EnsemblPlants" id="Pp3c16_3080V3.1"/>
    </source>
</evidence>
<dbReference type="InterPro" id="IPR018712">
    <property type="entry name" value="Tle1-like_cat"/>
</dbReference>
<dbReference type="Pfam" id="PF09994">
    <property type="entry name" value="T6SS_Tle1-like_cat"/>
    <property type="match status" value="1"/>
</dbReference>